<dbReference type="EMBL" id="GEDV01000377">
    <property type="protein sequence ID" value="JAP88180.1"/>
    <property type="molecule type" value="Transcribed_RNA"/>
</dbReference>
<feature type="non-terminal residue" evidence="1">
    <location>
        <position position="1"/>
    </location>
</feature>
<proteinExistence type="predicted"/>
<evidence type="ECO:0000313" key="1">
    <source>
        <dbReference type="EMBL" id="JAP88180.1"/>
    </source>
</evidence>
<accession>A0A131ZBL5</accession>
<protein>
    <submittedName>
        <fullName evidence="1">Uncharacterized protein</fullName>
    </submittedName>
</protein>
<sequence>KNEKAGSFDGCCCSIVACLLLGSSRPLLVFCDSTVVVLLQPALGTVNMSGMSVADLVKCRDAAVLQGAFNMQANDDGDDEIRDLFFAPGLERLGLLRWVLITIDPSGKHERELNTGDDSAEALTKRLAKVLSYLNPRRAEEFAAFARGTAPISQQKPIWELLLGTAEFVQNPPEEESWGSSTASRAADMTFKPTVASTPMPQVEPAAASSSNVKHEGKAAKCLWQPDDLAASGATAAAGTNPVDDLIEQLEKAVQFSKERLAALEASQEPEEPPLDAALCASYRRAVEQLVTAGDCMMQVPP</sequence>
<reference evidence="1" key="1">
    <citation type="journal article" date="2016" name="Ticks Tick Borne Dis.">
        <title>De novo assembly and annotation of the salivary gland transcriptome of Rhipicephalus appendiculatus male and female ticks during blood feeding.</title>
        <authorList>
            <person name="de Castro M.H."/>
            <person name="de Klerk D."/>
            <person name="Pienaar R."/>
            <person name="Latif A.A."/>
            <person name="Rees D.J."/>
            <person name="Mans B.J."/>
        </authorList>
    </citation>
    <scope>NUCLEOTIDE SEQUENCE</scope>
    <source>
        <tissue evidence="1">Salivary glands</tissue>
    </source>
</reference>
<dbReference type="AlphaFoldDB" id="A0A131ZBL5"/>
<name>A0A131ZBL5_RHIAP</name>
<organism evidence="1">
    <name type="scientific">Rhipicephalus appendiculatus</name>
    <name type="common">Brown ear tick</name>
    <dbReference type="NCBI Taxonomy" id="34631"/>
    <lineage>
        <taxon>Eukaryota</taxon>
        <taxon>Metazoa</taxon>
        <taxon>Ecdysozoa</taxon>
        <taxon>Arthropoda</taxon>
        <taxon>Chelicerata</taxon>
        <taxon>Arachnida</taxon>
        <taxon>Acari</taxon>
        <taxon>Parasitiformes</taxon>
        <taxon>Ixodida</taxon>
        <taxon>Ixodoidea</taxon>
        <taxon>Ixodidae</taxon>
        <taxon>Rhipicephalinae</taxon>
        <taxon>Rhipicephalus</taxon>
        <taxon>Rhipicephalus</taxon>
    </lineage>
</organism>
<feature type="non-terminal residue" evidence="1">
    <location>
        <position position="302"/>
    </location>
</feature>